<evidence type="ECO:0000313" key="2">
    <source>
        <dbReference type="EMBL" id="KAJ7218619.1"/>
    </source>
</evidence>
<name>A0AAD6VNZ6_9AGAR</name>
<organism evidence="2 3">
    <name type="scientific">Mycena pura</name>
    <dbReference type="NCBI Taxonomy" id="153505"/>
    <lineage>
        <taxon>Eukaryota</taxon>
        <taxon>Fungi</taxon>
        <taxon>Dikarya</taxon>
        <taxon>Basidiomycota</taxon>
        <taxon>Agaricomycotina</taxon>
        <taxon>Agaricomycetes</taxon>
        <taxon>Agaricomycetidae</taxon>
        <taxon>Agaricales</taxon>
        <taxon>Marasmiineae</taxon>
        <taxon>Mycenaceae</taxon>
        <taxon>Mycena</taxon>
    </lineage>
</organism>
<dbReference type="EMBL" id="JARJCW010000012">
    <property type="protein sequence ID" value="KAJ7218619.1"/>
    <property type="molecule type" value="Genomic_DNA"/>
</dbReference>
<reference evidence="2" key="1">
    <citation type="submission" date="2023-03" db="EMBL/GenBank/DDBJ databases">
        <title>Massive genome expansion in bonnet fungi (Mycena s.s.) driven by repeated elements and novel gene families across ecological guilds.</title>
        <authorList>
            <consortium name="Lawrence Berkeley National Laboratory"/>
            <person name="Harder C.B."/>
            <person name="Miyauchi S."/>
            <person name="Viragh M."/>
            <person name="Kuo A."/>
            <person name="Thoen E."/>
            <person name="Andreopoulos B."/>
            <person name="Lu D."/>
            <person name="Skrede I."/>
            <person name="Drula E."/>
            <person name="Henrissat B."/>
            <person name="Morin E."/>
            <person name="Kohler A."/>
            <person name="Barry K."/>
            <person name="LaButti K."/>
            <person name="Morin E."/>
            <person name="Salamov A."/>
            <person name="Lipzen A."/>
            <person name="Mereny Z."/>
            <person name="Hegedus B."/>
            <person name="Baldrian P."/>
            <person name="Stursova M."/>
            <person name="Weitz H."/>
            <person name="Taylor A."/>
            <person name="Grigoriev I.V."/>
            <person name="Nagy L.G."/>
            <person name="Martin F."/>
            <person name="Kauserud H."/>
        </authorList>
    </citation>
    <scope>NUCLEOTIDE SEQUENCE</scope>
    <source>
        <strain evidence="2">9144</strain>
    </source>
</reference>
<feature type="compositionally biased region" description="Basic and acidic residues" evidence="1">
    <location>
        <begin position="1"/>
        <end position="27"/>
    </location>
</feature>
<gene>
    <name evidence="2" type="ORF">GGX14DRAFT_356946</name>
</gene>
<dbReference type="Proteomes" id="UP001219525">
    <property type="component" value="Unassembled WGS sequence"/>
</dbReference>
<comment type="caution">
    <text evidence="2">The sequence shown here is derived from an EMBL/GenBank/DDBJ whole genome shotgun (WGS) entry which is preliminary data.</text>
</comment>
<feature type="region of interest" description="Disordered" evidence="1">
    <location>
        <begin position="1"/>
        <end position="55"/>
    </location>
</feature>
<evidence type="ECO:0000313" key="3">
    <source>
        <dbReference type="Proteomes" id="UP001219525"/>
    </source>
</evidence>
<sequence>MKESYNTSRFREHTEKPCEPPPPDKPKPNTLGKYLTGSARPKPKERPTKISTPCPGLTAKYDARVGNYLDRAVATGGGARAVGHYSEQLFKKQYEDLTPSQKDQVHTAQFHGRTWRNETSNDVMSTFSTKCLSTIKVESASSTSPPPCHECILVFTSREYKNAINKPVPEAKNVRFVPKAYQNTHAGTLYAKFKGLEALMNEDNSHSLERRFIRHVMDGDFKDDKVFTGIFEAKIFAKTRELKGVGMQNFKHSEDVDALFGLIHSISPHAYREISKHIPLRSERSIKYYFALFCASFRN</sequence>
<evidence type="ECO:0000256" key="1">
    <source>
        <dbReference type="SAM" id="MobiDB-lite"/>
    </source>
</evidence>
<proteinExistence type="predicted"/>
<dbReference type="AlphaFoldDB" id="A0AAD6VNZ6"/>
<keyword evidence="3" id="KW-1185">Reference proteome</keyword>
<protein>
    <submittedName>
        <fullName evidence="2">Uncharacterized protein</fullName>
    </submittedName>
</protein>
<accession>A0AAD6VNZ6</accession>